<reference evidence="3 4" key="1">
    <citation type="submission" date="2016-10" db="EMBL/GenBank/DDBJ databases">
        <authorList>
            <person name="de Groot N.N."/>
        </authorList>
    </citation>
    <scope>NUCLEOTIDE SEQUENCE [LARGE SCALE GENOMIC DNA]</scope>
    <source>
        <strain evidence="3 4">ATCC 35022</strain>
    </source>
</reference>
<dbReference type="InterPro" id="IPR058208">
    <property type="entry name" value="PACE"/>
</dbReference>
<accession>A0A1G6CEY1</accession>
<dbReference type="NCBIfam" id="NF033664">
    <property type="entry name" value="PACE_transport"/>
    <property type="match status" value="1"/>
</dbReference>
<keyword evidence="1" id="KW-0812">Transmembrane</keyword>
<feature type="transmembrane region" description="Helical" evidence="1">
    <location>
        <begin position="26"/>
        <end position="46"/>
    </location>
</feature>
<name>A0A1G6CEY1_9HYPH</name>
<dbReference type="EMBL" id="FMXQ01000004">
    <property type="protein sequence ID" value="SDB31375.1"/>
    <property type="molecule type" value="Genomic_DNA"/>
</dbReference>
<evidence type="ECO:0000313" key="4">
    <source>
        <dbReference type="Proteomes" id="UP000199071"/>
    </source>
</evidence>
<keyword evidence="1" id="KW-1133">Transmembrane helix</keyword>
<sequence>MKTPFGTTRRPKGSVMRTTRDRIRHAISFEIIGLILITPLGAWAFGMPLHDIGVVAIVGATIATAWNYLFNLMFDRAMLRATGAVAKTLLVRVLHAVLFEVGLLALLMPFIAWQLGISLLDALVMDLGFAGFYLVYAFVFNWAYDVVFPVPGRRAEAAPTRRAAWR</sequence>
<feature type="transmembrane region" description="Helical" evidence="1">
    <location>
        <begin position="52"/>
        <end position="69"/>
    </location>
</feature>
<dbReference type="InterPro" id="IPR007896">
    <property type="entry name" value="BTP_bacteria"/>
</dbReference>
<dbReference type="STRING" id="665467.SAMN02982931_02396"/>
<feature type="domain" description="Chlorhexidine efflux transporter" evidence="2">
    <location>
        <begin position="17"/>
        <end position="80"/>
    </location>
</feature>
<organism evidence="3 4">
    <name type="scientific">Bauldia litoralis</name>
    <dbReference type="NCBI Taxonomy" id="665467"/>
    <lineage>
        <taxon>Bacteria</taxon>
        <taxon>Pseudomonadati</taxon>
        <taxon>Pseudomonadota</taxon>
        <taxon>Alphaproteobacteria</taxon>
        <taxon>Hyphomicrobiales</taxon>
        <taxon>Kaistiaceae</taxon>
        <taxon>Bauldia</taxon>
    </lineage>
</organism>
<feature type="domain" description="Chlorhexidine efflux transporter" evidence="2">
    <location>
        <begin position="87"/>
        <end position="149"/>
    </location>
</feature>
<keyword evidence="1" id="KW-0472">Membrane</keyword>
<keyword evidence="4" id="KW-1185">Reference proteome</keyword>
<proteinExistence type="predicted"/>
<evidence type="ECO:0000259" key="2">
    <source>
        <dbReference type="Pfam" id="PF05232"/>
    </source>
</evidence>
<evidence type="ECO:0000313" key="3">
    <source>
        <dbReference type="EMBL" id="SDB31375.1"/>
    </source>
</evidence>
<dbReference type="Proteomes" id="UP000199071">
    <property type="component" value="Unassembled WGS sequence"/>
</dbReference>
<feature type="transmembrane region" description="Helical" evidence="1">
    <location>
        <begin position="89"/>
        <end position="111"/>
    </location>
</feature>
<protein>
    <submittedName>
        <fullName evidence="3">Uncharacterized membrane protein</fullName>
    </submittedName>
</protein>
<dbReference type="Pfam" id="PF05232">
    <property type="entry name" value="BTP"/>
    <property type="match status" value="2"/>
</dbReference>
<dbReference type="AlphaFoldDB" id="A0A1G6CEY1"/>
<evidence type="ECO:0000256" key="1">
    <source>
        <dbReference type="SAM" id="Phobius"/>
    </source>
</evidence>
<feature type="transmembrane region" description="Helical" evidence="1">
    <location>
        <begin position="123"/>
        <end position="144"/>
    </location>
</feature>
<gene>
    <name evidence="3" type="ORF">SAMN02982931_02396</name>
</gene>